<evidence type="ECO:0000256" key="6">
    <source>
        <dbReference type="ARBA" id="ARBA00022797"/>
    </source>
</evidence>
<dbReference type="InterPro" id="IPR023789">
    <property type="entry name" value="DHPP/DHXA_dioxygenase"/>
</dbReference>
<keyword evidence="8 10" id="KW-0560">Oxidoreductase</keyword>
<evidence type="ECO:0000313" key="12">
    <source>
        <dbReference type="EMBL" id="GEC94399.1"/>
    </source>
</evidence>
<dbReference type="NCBIfam" id="NF009910">
    <property type="entry name" value="PRK13370.1-4"/>
    <property type="match status" value="1"/>
</dbReference>
<comment type="caution">
    <text evidence="12">The sequence shown here is derived from an EMBL/GenBank/DDBJ whole genome shotgun (WGS) entry which is preliminary data.</text>
</comment>
<dbReference type="Pfam" id="PF02900">
    <property type="entry name" value="LigB"/>
    <property type="match status" value="1"/>
</dbReference>
<dbReference type="GO" id="GO:0019380">
    <property type="term" value="P:3-phenylpropionate catabolic process"/>
    <property type="evidence" value="ECO:0007669"/>
    <property type="project" value="UniProtKB-UniRule"/>
</dbReference>
<feature type="active site" description="Proton donor" evidence="10">
    <location>
        <position position="116"/>
    </location>
</feature>
<dbReference type="UniPathway" id="UPA00714"/>
<evidence type="ECO:0000256" key="1">
    <source>
        <dbReference type="ARBA" id="ARBA00001748"/>
    </source>
</evidence>
<evidence type="ECO:0000256" key="10">
    <source>
        <dbReference type="HAMAP-Rule" id="MF_01653"/>
    </source>
</evidence>
<comment type="cofactor">
    <cofactor evidence="10">
        <name>Fe(2+)</name>
        <dbReference type="ChEBI" id="CHEBI:29033"/>
    </cofactor>
</comment>
<evidence type="ECO:0000256" key="5">
    <source>
        <dbReference type="ARBA" id="ARBA00011881"/>
    </source>
</evidence>
<evidence type="ECO:0000256" key="4">
    <source>
        <dbReference type="ARBA" id="ARBA00007030"/>
    </source>
</evidence>
<organism evidence="12 13">
    <name type="scientific">Zoogloea ramigera</name>
    <dbReference type="NCBI Taxonomy" id="350"/>
    <lineage>
        <taxon>Bacteria</taxon>
        <taxon>Pseudomonadati</taxon>
        <taxon>Pseudomonadota</taxon>
        <taxon>Betaproteobacteria</taxon>
        <taxon>Rhodocyclales</taxon>
        <taxon>Zoogloeaceae</taxon>
        <taxon>Zoogloea</taxon>
    </lineage>
</organism>
<accession>A0A4Y4CRD2</accession>
<dbReference type="NCBIfam" id="NF009908">
    <property type="entry name" value="PRK13370.1-2"/>
    <property type="match status" value="1"/>
</dbReference>
<dbReference type="HAMAP" id="MF_01653">
    <property type="entry name" value="MhpB"/>
    <property type="match status" value="1"/>
</dbReference>
<keyword evidence="6 10" id="KW-0058">Aromatic hydrocarbons catabolism</keyword>
<evidence type="ECO:0000256" key="9">
    <source>
        <dbReference type="ARBA" id="ARBA00023004"/>
    </source>
</evidence>
<dbReference type="Gene3D" id="3.40.830.10">
    <property type="entry name" value="LigB-like"/>
    <property type="match status" value="1"/>
</dbReference>
<keyword evidence="7 10" id="KW-0223">Dioxygenase</keyword>
<dbReference type="SUPFAM" id="SSF53213">
    <property type="entry name" value="LigB-like"/>
    <property type="match status" value="1"/>
</dbReference>
<comment type="subunit">
    <text evidence="5 10">Homotetramer.</text>
</comment>
<feature type="active site" description="Proton acceptor" evidence="10">
    <location>
        <position position="180"/>
    </location>
</feature>
<comment type="similarity">
    <text evidence="4 10">Belongs to the LigB/MhpB extradiol dioxygenase family.</text>
</comment>
<evidence type="ECO:0000256" key="2">
    <source>
        <dbReference type="ARBA" id="ARBA00001843"/>
    </source>
</evidence>
<dbReference type="EC" id="1.13.11.16" evidence="10"/>
<name>A0A4Y4CRD2_ZOORA</name>
<dbReference type="GO" id="GO:0008198">
    <property type="term" value="F:ferrous iron binding"/>
    <property type="evidence" value="ECO:0007669"/>
    <property type="project" value="InterPro"/>
</dbReference>
<keyword evidence="9 10" id="KW-0408">Iron</keyword>
<comment type="catalytic activity">
    <reaction evidence="2 10">
        <text>3-(2,3-dihydroxyphenyl)propanoate + O2 = (2Z,4E)-2-hydroxy-6-oxonona-2,4-dienedioate + H(+)</text>
        <dbReference type="Rhea" id="RHEA:23840"/>
        <dbReference type="ChEBI" id="CHEBI:15378"/>
        <dbReference type="ChEBI" id="CHEBI:15379"/>
        <dbReference type="ChEBI" id="CHEBI:46951"/>
        <dbReference type="ChEBI" id="CHEBI:66887"/>
        <dbReference type="EC" id="1.13.11.16"/>
    </reaction>
</comment>
<sequence length="317" mass="33707">MTKALLTCLSHTPLKGYVDPLPAVVDEVGQVVAQLRAEIEAFDPELVFLFAPDHYNGFFLDAMPQLCIGTAADSVGDYRTSAGPLAVPRELAEACAADVVARDIDLAVSYRMQVDHGFAQPLEELTGSLTRYPVIPLFINSVAPPVVSFRRARQFGEAVGEFARQQGKRVLFIGSGGLSHNPPVPQMATATPEVAERLIAGRNPTAEARAARQQRTIDAATGFAGGNSPLHPLNPNWDEAFMANLACQDWAALDGYGNDAITEAAGASAHEVKTWVAANAAMNAATGGHYTARPRYYRAIPEWIAGFAALTGTSASA</sequence>
<protein>
    <recommendedName>
        <fullName evidence="10">2,3-dihydroxyphenylpropionate/2,3-dihydroxicinnamic acid 1,2-dioxygenase</fullName>
        <ecNumber evidence="10">1.13.11.16</ecNumber>
    </recommendedName>
    <alternativeName>
        <fullName evidence="10">3-carboxyethylcatechol 2,3-dioxygenase</fullName>
    </alternativeName>
</protein>
<reference evidence="12 13" key="1">
    <citation type="submission" date="2019-06" db="EMBL/GenBank/DDBJ databases">
        <title>Whole genome shotgun sequence of Zoogloea ramigera NBRC 15342.</title>
        <authorList>
            <person name="Hosoyama A."/>
            <person name="Uohara A."/>
            <person name="Ohji S."/>
            <person name="Ichikawa N."/>
        </authorList>
    </citation>
    <scope>NUCLEOTIDE SEQUENCE [LARGE SCALE GENOMIC DNA]</scope>
    <source>
        <strain evidence="12 13">NBRC 15342</strain>
    </source>
</reference>
<dbReference type="CDD" id="cd07365">
    <property type="entry name" value="MhpB_like"/>
    <property type="match status" value="1"/>
</dbReference>
<dbReference type="OrthoDB" id="8673673at2"/>
<evidence type="ECO:0000313" key="13">
    <source>
        <dbReference type="Proteomes" id="UP000318422"/>
    </source>
</evidence>
<evidence type="ECO:0000256" key="8">
    <source>
        <dbReference type="ARBA" id="ARBA00023002"/>
    </source>
</evidence>
<feature type="domain" description="Extradiol ring-cleavage dioxygenase class III enzyme subunit B" evidence="11">
    <location>
        <begin position="7"/>
        <end position="307"/>
    </location>
</feature>
<dbReference type="AlphaFoldDB" id="A0A4Y4CRD2"/>
<proteinExistence type="inferred from homology"/>
<gene>
    <name evidence="10 12" type="primary">mhpB</name>
    <name evidence="12" type="ORF">ZRA01_04720</name>
</gene>
<evidence type="ECO:0000256" key="3">
    <source>
        <dbReference type="ARBA" id="ARBA00005207"/>
    </source>
</evidence>
<dbReference type="InterPro" id="IPR004183">
    <property type="entry name" value="Xdiol_dOase_suB"/>
</dbReference>
<comment type="catalytic activity">
    <reaction evidence="1 10">
        <text>(2E)-3-(2,3-dihydroxyphenyl)prop-2-enoate + O2 = (2Z,4E,7E)-2-hydroxy-6-oxonona-2,4,7-trienedioate + H(+)</text>
        <dbReference type="Rhea" id="RHEA:25054"/>
        <dbReference type="ChEBI" id="CHEBI:15378"/>
        <dbReference type="ChEBI" id="CHEBI:15379"/>
        <dbReference type="ChEBI" id="CHEBI:58642"/>
        <dbReference type="ChEBI" id="CHEBI:66888"/>
        <dbReference type="EC" id="1.13.11.16"/>
    </reaction>
</comment>
<evidence type="ECO:0000256" key="7">
    <source>
        <dbReference type="ARBA" id="ARBA00022964"/>
    </source>
</evidence>
<evidence type="ECO:0000259" key="11">
    <source>
        <dbReference type="Pfam" id="PF02900"/>
    </source>
</evidence>
<comment type="function">
    <text evidence="10">Catalyzes the non-heme iron(II)-dependent oxidative cleavage of 2,3-dihydroxyphenylpropionic acid and 2,3-dihydroxicinnamic acid into 2-hydroxy-6-ketononadienedioate and 2-hydroxy-6-ketononatrienedioate, respectively.</text>
</comment>
<keyword evidence="13" id="KW-1185">Reference proteome</keyword>
<dbReference type="RefSeq" id="WP_141349154.1">
    <property type="nucleotide sequence ID" value="NZ_BJNV01000006.1"/>
</dbReference>
<dbReference type="EMBL" id="BJNV01000006">
    <property type="protein sequence ID" value="GEC94399.1"/>
    <property type="molecule type" value="Genomic_DNA"/>
</dbReference>
<dbReference type="GO" id="GO:0047070">
    <property type="term" value="F:3-carboxyethylcatechol 2,3-dioxygenase activity"/>
    <property type="evidence" value="ECO:0007669"/>
    <property type="project" value="UniProtKB-UniRule"/>
</dbReference>
<comment type="pathway">
    <text evidence="3 10">Aromatic compound metabolism; 3-phenylpropanoate degradation.</text>
</comment>
<dbReference type="Proteomes" id="UP000318422">
    <property type="component" value="Unassembled WGS sequence"/>
</dbReference>